<organism evidence="4 5">
    <name type="scientific">Aspergillus nanangensis</name>
    <dbReference type="NCBI Taxonomy" id="2582783"/>
    <lineage>
        <taxon>Eukaryota</taxon>
        <taxon>Fungi</taxon>
        <taxon>Dikarya</taxon>
        <taxon>Ascomycota</taxon>
        <taxon>Pezizomycotina</taxon>
        <taxon>Eurotiomycetes</taxon>
        <taxon>Eurotiomycetidae</taxon>
        <taxon>Eurotiales</taxon>
        <taxon>Aspergillaceae</taxon>
        <taxon>Aspergillus</taxon>
        <taxon>Aspergillus subgen. Circumdati</taxon>
    </lineage>
</organism>
<dbReference type="Proteomes" id="UP001194746">
    <property type="component" value="Unassembled WGS sequence"/>
</dbReference>
<comment type="caution">
    <text evidence="4">The sequence shown here is derived from an EMBL/GenBank/DDBJ whole genome shotgun (WGS) entry which is preliminary data.</text>
</comment>
<accession>A0AAD4GMX8</accession>
<name>A0AAD4GMX8_ASPNN</name>
<keyword evidence="2" id="KW-0472">Membrane</keyword>
<keyword evidence="3" id="KW-0732">Signal</keyword>
<reference evidence="4" key="2">
    <citation type="submission" date="2020-02" db="EMBL/GenBank/DDBJ databases">
        <authorList>
            <person name="Gilchrist C.L.M."/>
            <person name="Chooi Y.-H."/>
        </authorList>
    </citation>
    <scope>NUCLEOTIDE SEQUENCE</scope>
    <source>
        <strain evidence="4">MST-FP2251</strain>
    </source>
</reference>
<evidence type="ECO:0000313" key="5">
    <source>
        <dbReference type="Proteomes" id="UP001194746"/>
    </source>
</evidence>
<proteinExistence type="predicted"/>
<dbReference type="AlphaFoldDB" id="A0AAD4GMX8"/>
<feature type="transmembrane region" description="Helical" evidence="2">
    <location>
        <begin position="290"/>
        <end position="310"/>
    </location>
</feature>
<keyword evidence="2" id="KW-1133">Transmembrane helix</keyword>
<sequence>MLFPFLCLSLVTQVLARPWEVTALYEQAVYTNELLLSSTFTEIVPISPTAISLPEAISTITTVSPDPYDYDEVTIVQKLYPSGVGELANPDDTYNLRFKVNLIYTAPAGCSSQWTSTVAAEVSPPQAARELLPKPSVTTSLSVDNIHPFQPATHTYTVVFVDPTQLPSYTLENLHYNNRPTALYTDSDCAYTTTTTTSYAPTPTPPWLLPGYYTFNSYTDSSAYYNAHNPSTDPETPWIFDKTLLGIAITPLGLILALTIGWIGLFLLLGFLEAWIRFRRLMTGWQTRRGLPICWSLTVLPVSLLLLFWFKKGYRARSTPDSEILQRRWREMGAGTKLRLFFVWGFRFAYPPMLGPAPARVKTSKQPGKNPGPRLLEPTPPRSPEVGRDHPEGEVTGSSSPEMVEGANADVPGAVPVEQGGRVQ</sequence>
<feature type="transmembrane region" description="Helical" evidence="2">
    <location>
        <begin position="244"/>
        <end position="269"/>
    </location>
</feature>
<evidence type="ECO:0000256" key="1">
    <source>
        <dbReference type="SAM" id="MobiDB-lite"/>
    </source>
</evidence>
<evidence type="ECO:0000256" key="3">
    <source>
        <dbReference type="SAM" id="SignalP"/>
    </source>
</evidence>
<evidence type="ECO:0000313" key="4">
    <source>
        <dbReference type="EMBL" id="KAF9882776.1"/>
    </source>
</evidence>
<reference evidence="4" key="1">
    <citation type="journal article" date="2019" name="Beilstein J. Org. Chem.">
        <title>Nanangenines: drimane sesquiterpenoids as the dominant metabolite cohort of a novel Australian fungus, Aspergillus nanangensis.</title>
        <authorList>
            <person name="Lacey H.J."/>
            <person name="Gilchrist C.L.M."/>
            <person name="Crombie A."/>
            <person name="Kalaitzis J.A."/>
            <person name="Vuong D."/>
            <person name="Rutledge P.J."/>
            <person name="Turner P."/>
            <person name="Pitt J.I."/>
            <person name="Lacey E."/>
            <person name="Chooi Y.H."/>
            <person name="Piggott A.M."/>
        </authorList>
    </citation>
    <scope>NUCLEOTIDE SEQUENCE</scope>
    <source>
        <strain evidence="4">MST-FP2251</strain>
    </source>
</reference>
<keyword evidence="2" id="KW-0812">Transmembrane</keyword>
<feature type="signal peptide" evidence="3">
    <location>
        <begin position="1"/>
        <end position="16"/>
    </location>
</feature>
<gene>
    <name evidence="4" type="ORF">FE257_005165</name>
</gene>
<dbReference type="EMBL" id="VCAU01000219">
    <property type="protein sequence ID" value="KAF9882776.1"/>
    <property type="molecule type" value="Genomic_DNA"/>
</dbReference>
<keyword evidence="5" id="KW-1185">Reference proteome</keyword>
<feature type="chain" id="PRO_5042084256" evidence="3">
    <location>
        <begin position="17"/>
        <end position="424"/>
    </location>
</feature>
<protein>
    <submittedName>
        <fullName evidence="4">Uncharacterized protein</fullName>
    </submittedName>
</protein>
<evidence type="ECO:0000256" key="2">
    <source>
        <dbReference type="SAM" id="Phobius"/>
    </source>
</evidence>
<feature type="region of interest" description="Disordered" evidence="1">
    <location>
        <begin position="359"/>
        <end position="424"/>
    </location>
</feature>